<organism evidence="1 2">
    <name type="scientific">Camellia lanceoleosa</name>
    <dbReference type="NCBI Taxonomy" id="1840588"/>
    <lineage>
        <taxon>Eukaryota</taxon>
        <taxon>Viridiplantae</taxon>
        <taxon>Streptophyta</taxon>
        <taxon>Embryophyta</taxon>
        <taxon>Tracheophyta</taxon>
        <taxon>Spermatophyta</taxon>
        <taxon>Magnoliopsida</taxon>
        <taxon>eudicotyledons</taxon>
        <taxon>Gunneridae</taxon>
        <taxon>Pentapetalae</taxon>
        <taxon>asterids</taxon>
        <taxon>Ericales</taxon>
        <taxon>Theaceae</taxon>
        <taxon>Camellia</taxon>
    </lineage>
</organism>
<name>A0ACC0GS69_9ERIC</name>
<proteinExistence type="predicted"/>
<reference evidence="1 2" key="1">
    <citation type="journal article" date="2022" name="Plant J.">
        <title>Chromosome-level genome of Camellia lanceoleosa provides a valuable resource for understanding genome evolution and self-incompatibility.</title>
        <authorList>
            <person name="Gong W."/>
            <person name="Xiao S."/>
            <person name="Wang L."/>
            <person name="Liao Z."/>
            <person name="Chang Y."/>
            <person name="Mo W."/>
            <person name="Hu G."/>
            <person name="Li W."/>
            <person name="Zhao G."/>
            <person name="Zhu H."/>
            <person name="Hu X."/>
            <person name="Ji K."/>
            <person name="Xiang X."/>
            <person name="Song Q."/>
            <person name="Yuan D."/>
            <person name="Jin S."/>
            <person name="Zhang L."/>
        </authorList>
    </citation>
    <scope>NUCLEOTIDE SEQUENCE [LARGE SCALE GENOMIC DNA]</scope>
    <source>
        <strain evidence="1">SQ_2022a</strain>
    </source>
</reference>
<protein>
    <submittedName>
        <fullName evidence="1">Uncharacterized protein</fullName>
    </submittedName>
</protein>
<dbReference type="EMBL" id="CM045766">
    <property type="protein sequence ID" value="KAI8004097.1"/>
    <property type="molecule type" value="Genomic_DNA"/>
</dbReference>
<comment type="caution">
    <text evidence="1">The sequence shown here is derived from an EMBL/GenBank/DDBJ whole genome shotgun (WGS) entry which is preliminary data.</text>
</comment>
<evidence type="ECO:0000313" key="2">
    <source>
        <dbReference type="Proteomes" id="UP001060215"/>
    </source>
</evidence>
<dbReference type="Proteomes" id="UP001060215">
    <property type="component" value="Chromosome 9"/>
</dbReference>
<keyword evidence="2" id="KW-1185">Reference proteome</keyword>
<accession>A0ACC0GS69</accession>
<gene>
    <name evidence="1" type="ORF">LOK49_LG08G00288</name>
</gene>
<evidence type="ECO:0000313" key="1">
    <source>
        <dbReference type="EMBL" id="KAI8004097.1"/>
    </source>
</evidence>
<sequence>MVFAREEDDDDLKIMVSEKELLKDVAENPPFLSTAFGQSKSKFQELSETEVSFSNVAEADQAKLELQEDLEVFSGGTARHRKDPVGQSGGKRG</sequence>